<dbReference type="RefSeq" id="WP_262686342.1">
    <property type="nucleotide sequence ID" value="NZ_JAOQIO010000094.1"/>
</dbReference>
<dbReference type="PANTHER" id="PTHR13767">
    <property type="entry name" value="TRNA-PSEUDOURIDINE SYNTHASE"/>
    <property type="match status" value="1"/>
</dbReference>
<dbReference type="NCBIfam" id="TIGR00431">
    <property type="entry name" value="TruB"/>
    <property type="match status" value="1"/>
</dbReference>
<keyword evidence="4 5" id="KW-0413">Isomerase</keyword>
<feature type="domain" description="Pseudouridine synthase II N-terminal" evidence="6">
    <location>
        <begin position="28"/>
        <end position="180"/>
    </location>
</feature>
<evidence type="ECO:0000256" key="4">
    <source>
        <dbReference type="ARBA" id="ARBA00023235"/>
    </source>
</evidence>
<feature type="domain" description="tRNA pseudouridylate synthase B C-terminal" evidence="7">
    <location>
        <begin position="181"/>
        <end position="239"/>
    </location>
</feature>
<evidence type="ECO:0000256" key="1">
    <source>
        <dbReference type="ARBA" id="ARBA00000385"/>
    </source>
</evidence>
<evidence type="ECO:0000313" key="8">
    <source>
        <dbReference type="EMBL" id="MCU6795381.1"/>
    </source>
</evidence>
<dbReference type="InterPro" id="IPR020103">
    <property type="entry name" value="PsdUridine_synth_cat_dom_sf"/>
</dbReference>
<dbReference type="Gene3D" id="3.30.2350.10">
    <property type="entry name" value="Pseudouridine synthase"/>
    <property type="match status" value="1"/>
</dbReference>
<dbReference type="GO" id="GO:0160148">
    <property type="term" value="F:tRNA pseudouridine(55) synthase activity"/>
    <property type="evidence" value="ECO:0007669"/>
    <property type="project" value="UniProtKB-EC"/>
</dbReference>
<dbReference type="InterPro" id="IPR002501">
    <property type="entry name" value="PsdUridine_synth_N"/>
</dbReference>
<comment type="similarity">
    <text evidence="2 5">Belongs to the pseudouridine synthase TruB family. Type 1 subfamily.</text>
</comment>
<accession>A0ABT2UMR4</accession>
<evidence type="ECO:0000313" key="9">
    <source>
        <dbReference type="Proteomes" id="UP001652445"/>
    </source>
</evidence>
<dbReference type="SUPFAM" id="SSF55120">
    <property type="entry name" value="Pseudouridine synthase"/>
    <property type="match status" value="1"/>
</dbReference>
<evidence type="ECO:0000259" key="6">
    <source>
        <dbReference type="Pfam" id="PF01509"/>
    </source>
</evidence>
<comment type="catalytic activity">
    <reaction evidence="1 5">
        <text>uridine(55) in tRNA = pseudouridine(55) in tRNA</text>
        <dbReference type="Rhea" id="RHEA:42532"/>
        <dbReference type="Rhea" id="RHEA-COMP:10101"/>
        <dbReference type="Rhea" id="RHEA-COMP:10102"/>
        <dbReference type="ChEBI" id="CHEBI:65314"/>
        <dbReference type="ChEBI" id="CHEBI:65315"/>
        <dbReference type="EC" id="5.4.99.25"/>
    </reaction>
</comment>
<dbReference type="Proteomes" id="UP001652445">
    <property type="component" value="Unassembled WGS sequence"/>
</dbReference>
<evidence type="ECO:0000259" key="7">
    <source>
        <dbReference type="Pfam" id="PF16198"/>
    </source>
</evidence>
<comment type="function">
    <text evidence="5">Responsible for synthesis of pseudouridine from uracil-55 in the psi GC loop of transfer RNAs.</text>
</comment>
<keyword evidence="9" id="KW-1185">Reference proteome</keyword>
<dbReference type="EC" id="5.4.99.25" evidence="5"/>
<dbReference type="CDD" id="cd02573">
    <property type="entry name" value="PseudoU_synth_EcTruB"/>
    <property type="match status" value="1"/>
</dbReference>
<evidence type="ECO:0000256" key="3">
    <source>
        <dbReference type="ARBA" id="ARBA00022694"/>
    </source>
</evidence>
<name>A0ABT2UMR4_9BACL</name>
<dbReference type="EMBL" id="JAOQIO010000094">
    <property type="protein sequence ID" value="MCU6795381.1"/>
    <property type="molecule type" value="Genomic_DNA"/>
</dbReference>
<comment type="caution">
    <text evidence="8">The sequence shown here is derived from an EMBL/GenBank/DDBJ whole genome shotgun (WGS) entry which is preliminary data.</text>
</comment>
<evidence type="ECO:0000256" key="5">
    <source>
        <dbReference type="HAMAP-Rule" id="MF_01080"/>
    </source>
</evidence>
<feature type="active site" description="Nucleophile" evidence="5">
    <location>
        <position position="43"/>
    </location>
</feature>
<organism evidence="8 9">
    <name type="scientific">Paenibacillus baimaensis</name>
    <dbReference type="NCBI Taxonomy" id="2982185"/>
    <lineage>
        <taxon>Bacteria</taxon>
        <taxon>Bacillati</taxon>
        <taxon>Bacillota</taxon>
        <taxon>Bacilli</taxon>
        <taxon>Bacillales</taxon>
        <taxon>Paenibacillaceae</taxon>
        <taxon>Paenibacillus</taxon>
    </lineage>
</organism>
<dbReference type="PANTHER" id="PTHR13767:SF2">
    <property type="entry name" value="PSEUDOURIDYLATE SYNTHASE TRUB1"/>
    <property type="match status" value="1"/>
</dbReference>
<keyword evidence="3 5" id="KW-0819">tRNA processing</keyword>
<reference evidence="8 9" key="1">
    <citation type="submission" date="2022-09" db="EMBL/GenBank/DDBJ databases">
        <authorList>
            <person name="Han X.L."/>
            <person name="Wang Q."/>
            <person name="Lu T."/>
        </authorList>
    </citation>
    <scope>NUCLEOTIDE SEQUENCE [LARGE SCALE GENOMIC DNA]</scope>
    <source>
        <strain evidence="8 9">WQ 127069</strain>
    </source>
</reference>
<proteinExistence type="inferred from homology"/>
<dbReference type="Pfam" id="PF16198">
    <property type="entry name" value="TruB_C_2"/>
    <property type="match status" value="1"/>
</dbReference>
<dbReference type="InterPro" id="IPR032819">
    <property type="entry name" value="TruB_C"/>
</dbReference>
<evidence type="ECO:0000256" key="2">
    <source>
        <dbReference type="ARBA" id="ARBA00005642"/>
    </source>
</evidence>
<sequence length="308" mass="34563">MTEKLFEGILPVWKPQGFTSHDVVAKVRGILKIKRIGHTGTLDPQVTGVLPLCIGRATRLVEYIQELPKEYEATIKIGLATDTEDAGGQVIDQVDNVQLNEEQVTAAMMSFIGDINQVPPMYSAVKVDGKRLYELARQGLEVERKSRVVTIHDIRILHMNLDLDHPEIRFRVRCSKGTYIRTLCVDIGKSLGYPAVMSHLVRTSTGSIEQEQCLTFEQIELLHSEGTLFDKLVPVEKALAHIPAVHLNETQTRKALLGQKFILTSENNSLYATHAQQLVTAYSADSRFLGIFEWNQDTLELQPVKVFS</sequence>
<protein>
    <recommendedName>
        <fullName evidence="5">tRNA pseudouridine synthase B</fullName>
        <ecNumber evidence="5">5.4.99.25</ecNumber>
    </recommendedName>
    <alternativeName>
        <fullName evidence="5">tRNA pseudouridine(55) synthase</fullName>
        <shortName evidence="5">Psi55 synthase</shortName>
    </alternativeName>
    <alternativeName>
        <fullName evidence="5">tRNA pseudouridylate synthase</fullName>
    </alternativeName>
    <alternativeName>
        <fullName evidence="5">tRNA-uridine isomerase</fullName>
    </alternativeName>
</protein>
<gene>
    <name evidence="5 8" type="primary">truB</name>
    <name evidence="8" type="ORF">OB236_25035</name>
</gene>
<dbReference type="HAMAP" id="MF_01080">
    <property type="entry name" value="TruB_bact"/>
    <property type="match status" value="1"/>
</dbReference>
<dbReference type="InterPro" id="IPR014780">
    <property type="entry name" value="tRNA_psdUridine_synth_TruB"/>
</dbReference>
<dbReference type="Pfam" id="PF01509">
    <property type="entry name" value="TruB_N"/>
    <property type="match status" value="1"/>
</dbReference>